<dbReference type="GO" id="GO:0005524">
    <property type="term" value="F:ATP binding"/>
    <property type="evidence" value="ECO:0007669"/>
    <property type="project" value="UniProtKB-KW"/>
</dbReference>
<sequence length="692" mass="71612">MSSDHALGRALLAPQRIAIVGASDDPGKTSSRPLSYLRRSGYAGTVYPVNARRQTVLGEPCWPSLAALPERPDHAFIVAPTDTVAGTVEECGRLGIKVATVLADGFSEAGPQGRERQERLLRAARQSGVRLLGPSSLGMVNNADRVILTANAAFAEPDLPVGGTFAASQSGSLIGALVSRGRARGVGFHGLVSVGNEADLGIGEICALTLDDPRVTSYLLFLEGIRHGAQLAAFARAAAARAKPIIAYMLGRSAEARELAVTHTGALATEADLADAFLAANGIARVGSFDALLEGVLVLPRLPIRRRGQRRPQVGVVTTTGGGAAMVVDQLALRGIATVAPMPQTVARLAERGVRVEPSRIVDLTLGGTRYAVMKAALDVLSSAPEFDLVVAVVGSSARFQPDLAVKPIIDSAGAPTPIVAFIVPEAPAALEQLSRGGVPSFRTPEACADAIAAAWSRRDPPVRAPRAEAASAARRTLDELESYRLLDRLGIARAPGQVLGPADAIDGIAYPVVAKILSADVPHKSDAGGVEVGIADADALTAAMQRIRACVASHVPGADVSRILVQPHVAAVGEALVGYRVDPLVGPIVMVAAGGVRAELYRDRSVRLAPVDLDGAREMIAEVTGLAALDGYRGSTPGDLEALARAIVTLSTLADMDEPAVLEAEINPLLVKARGEGVVAVDALVVIAAQP</sequence>
<dbReference type="Pfam" id="PF13549">
    <property type="entry name" value="ATP-grasp_5"/>
    <property type="match status" value="1"/>
</dbReference>
<dbReference type="Pfam" id="PF13607">
    <property type="entry name" value="Succ_CoA_lig"/>
    <property type="match status" value="1"/>
</dbReference>
<keyword evidence="2 6" id="KW-0436">Ligase</keyword>
<dbReference type="InterPro" id="IPR036291">
    <property type="entry name" value="NAD(P)-bd_dom_sf"/>
</dbReference>
<dbReference type="PANTHER" id="PTHR43334:SF1">
    <property type="entry name" value="3-HYDROXYPROPIONATE--COA LIGASE [ADP-FORMING]"/>
    <property type="match status" value="1"/>
</dbReference>
<keyword evidence="7" id="KW-1185">Reference proteome</keyword>
<dbReference type="Proteomes" id="UP000321638">
    <property type="component" value="Unassembled WGS sequence"/>
</dbReference>
<dbReference type="RefSeq" id="WP_147851425.1">
    <property type="nucleotide sequence ID" value="NZ_VDUZ01000056.1"/>
</dbReference>
<dbReference type="InterPro" id="IPR051538">
    <property type="entry name" value="Acyl-CoA_Synth/Transferase"/>
</dbReference>
<accession>A0A5C8PA47</accession>
<evidence type="ECO:0000313" key="6">
    <source>
        <dbReference type="EMBL" id="TXL70631.1"/>
    </source>
</evidence>
<dbReference type="GO" id="GO:0006099">
    <property type="term" value="P:tricarboxylic acid cycle"/>
    <property type="evidence" value="ECO:0007669"/>
    <property type="project" value="UniProtKB-KW"/>
</dbReference>
<evidence type="ECO:0000256" key="3">
    <source>
        <dbReference type="ARBA" id="ARBA00022741"/>
    </source>
</evidence>
<dbReference type="Pfam" id="PF13380">
    <property type="entry name" value="CoA_binding_2"/>
    <property type="match status" value="1"/>
</dbReference>
<dbReference type="SUPFAM" id="SSF51735">
    <property type="entry name" value="NAD(P)-binding Rossmann-fold domains"/>
    <property type="match status" value="1"/>
</dbReference>
<dbReference type="GO" id="GO:0016874">
    <property type="term" value="F:ligase activity"/>
    <property type="evidence" value="ECO:0007669"/>
    <property type="project" value="UniProtKB-KW"/>
</dbReference>
<dbReference type="PANTHER" id="PTHR43334">
    <property type="entry name" value="ACETATE--COA LIGASE [ADP-FORMING]"/>
    <property type="match status" value="1"/>
</dbReference>
<dbReference type="InterPro" id="IPR016102">
    <property type="entry name" value="Succinyl-CoA_synth-like"/>
</dbReference>
<dbReference type="EMBL" id="VDUZ01000056">
    <property type="protein sequence ID" value="TXL70631.1"/>
    <property type="molecule type" value="Genomic_DNA"/>
</dbReference>
<dbReference type="Gene3D" id="3.40.50.720">
    <property type="entry name" value="NAD(P)-binding Rossmann-like Domain"/>
    <property type="match status" value="1"/>
</dbReference>
<gene>
    <name evidence="6" type="ORF">FHP25_33810</name>
</gene>
<keyword evidence="3" id="KW-0547">Nucleotide-binding</keyword>
<reference evidence="6 7" key="1">
    <citation type="submission" date="2019-06" db="EMBL/GenBank/DDBJ databases">
        <title>New taxonomy in bacterial strain CC-CFT640, isolated from vineyard.</title>
        <authorList>
            <person name="Lin S.-Y."/>
            <person name="Tsai C.-F."/>
            <person name="Young C.-C."/>
        </authorList>
    </citation>
    <scope>NUCLEOTIDE SEQUENCE [LARGE SCALE GENOMIC DNA]</scope>
    <source>
        <strain evidence="6 7">CC-CFT640</strain>
    </source>
</reference>
<keyword evidence="1" id="KW-0816">Tricarboxylic acid cycle</keyword>
<evidence type="ECO:0000259" key="5">
    <source>
        <dbReference type="SMART" id="SM00881"/>
    </source>
</evidence>
<evidence type="ECO:0000256" key="1">
    <source>
        <dbReference type="ARBA" id="ARBA00022532"/>
    </source>
</evidence>
<evidence type="ECO:0000256" key="4">
    <source>
        <dbReference type="ARBA" id="ARBA00022840"/>
    </source>
</evidence>
<evidence type="ECO:0000256" key="2">
    <source>
        <dbReference type="ARBA" id="ARBA00022598"/>
    </source>
</evidence>
<dbReference type="SUPFAM" id="SSF56059">
    <property type="entry name" value="Glutathione synthetase ATP-binding domain-like"/>
    <property type="match status" value="1"/>
</dbReference>
<dbReference type="Gene3D" id="3.30.470.20">
    <property type="entry name" value="ATP-grasp fold, B domain"/>
    <property type="match status" value="1"/>
</dbReference>
<dbReference type="SMART" id="SM00881">
    <property type="entry name" value="CoA_binding"/>
    <property type="match status" value="1"/>
</dbReference>
<dbReference type="AlphaFoldDB" id="A0A5C8PA47"/>
<organism evidence="6 7">
    <name type="scientific">Vineibacter terrae</name>
    <dbReference type="NCBI Taxonomy" id="2586908"/>
    <lineage>
        <taxon>Bacteria</taxon>
        <taxon>Pseudomonadati</taxon>
        <taxon>Pseudomonadota</taxon>
        <taxon>Alphaproteobacteria</taxon>
        <taxon>Hyphomicrobiales</taxon>
        <taxon>Vineibacter</taxon>
    </lineage>
</organism>
<comment type="caution">
    <text evidence="6">The sequence shown here is derived from an EMBL/GenBank/DDBJ whole genome shotgun (WGS) entry which is preliminary data.</text>
</comment>
<evidence type="ECO:0000313" key="7">
    <source>
        <dbReference type="Proteomes" id="UP000321638"/>
    </source>
</evidence>
<dbReference type="InterPro" id="IPR013815">
    <property type="entry name" value="ATP_grasp_subdomain_1"/>
</dbReference>
<dbReference type="InterPro" id="IPR003781">
    <property type="entry name" value="CoA-bd"/>
</dbReference>
<dbReference type="OrthoDB" id="9807426at2"/>
<proteinExistence type="predicted"/>
<keyword evidence="4" id="KW-0067">ATP-binding</keyword>
<dbReference type="Gene3D" id="3.40.50.261">
    <property type="entry name" value="Succinyl-CoA synthetase domains"/>
    <property type="match status" value="2"/>
</dbReference>
<dbReference type="SUPFAM" id="SSF52210">
    <property type="entry name" value="Succinyl-CoA synthetase domains"/>
    <property type="match status" value="2"/>
</dbReference>
<protein>
    <submittedName>
        <fullName evidence="6">Acetate--CoA ligase family protein</fullName>
    </submittedName>
</protein>
<dbReference type="InterPro" id="IPR032875">
    <property type="entry name" value="Succ_CoA_lig_flav_dom"/>
</dbReference>
<name>A0A5C8PA47_9HYPH</name>
<dbReference type="Gene3D" id="3.30.1490.20">
    <property type="entry name" value="ATP-grasp fold, A domain"/>
    <property type="match status" value="1"/>
</dbReference>
<feature type="domain" description="CoA-binding" evidence="5">
    <location>
        <begin position="11"/>
        <end position="106"/>
    </location>
</feature>